<organism evidence="1 4">
    <name type="scientific">Paraburkholderia ginsengiterrae</name>
    <dbReference type="NCBI Taxonomy" id="1462993"/>
    <lineage>
        <taxon>Bacteria</taxon>
        <taxon>Pseudomonadati</taxon>
        <taxon>Pseudomonadota</taxon>
        <taxon>Betaproteobacteria</taxon>
        <taxon>Burkholderiales</taxon>
        <taxon>Burkholderiaceae</taxon>
        <taxon>Paraburkholderia</taxon>
    </lineage>
</organism>
<keyword evidence="3" id="KW-1185">Reference proteome</keyword>
<proteinExistence type="predicted"/>
<name>A0A1A9N4A5_9BURK</name>
<sequence length="108" mass="12444">MPIWMAASVSEQPVIELLQWRIFEIVPDGERHFVGRNAQSYNGRVSSSIQLLDADRRQGITLSGRVYVLIGPPGFASVCQYVWDQWCERNQVSSYHDVTDELSEENWQ</sequence>
<dbReference type="AlphaFoldDB" id="A0A1A9N4A5"/>
<dbReference type="Proteomes" id="UP000078116">
    <property type="component" value="Unassembled WGS sequence"/>
</dbReference>
<dbReference type="Proteomes" id="UP000077961">
    <property type="component" value="Unassembled WGS sequence"/>
</dbReference>
<evidence type="ECO:0000313" key="1">
    <source>
        <dbReference type="EMBL" id="OAJ55976.1"/>
    </source>
</evidence>
<accession>A0A1A9N4A5</accession>
<gene>
    <name evidence="2" type="ORF">A6V36_30450</name>
    <name evidence="1" type="ORF">A6V37_32170</name>
</gene>
<dbReference type="EMBL" id="LXKA01000337">
    <property type="protein sequence ID" value="OAJ55976.1"/>
    <property type="molecule type" value="Genomic_DNA"/>
</dbReference>
<dbReference type="EMBL" id="LXJZ01000175">
    <property type="protein sequence ID" value="OAJ58565.1"/>
    <property type="molecule type" value="Genomic_DNA"/>
</dbReference>
<dbReference type="STRING" id="1462993.A6V36_30450"/>
<evidence type="ECO:0000313" key="3">
    <source>
        <dbReference type="Proteomes" id="UP000077961"/>
    </source>
</evidence>
<comment type="caution">
    <text evidence="1">The sequence shown here is derived from an EMBL/GenBank/DDBJ whole genome shotgun (WGS) entry which is preliminary data.</text>
</comment>
<reference evidence="3 4" key="1">
    <citation type="submission" date="2016-04" db="EMBL/GenBank/DDBJ databases">
        <title>Reclassification of Paraburkholderia panaciterrae (Farh et al. 2015) Dobritsa &amp; Samadpour 2016 as a later homotypic synonym of Paraburkholderia ginsengiterrae (Farh et al. 2015) Dobritsa &amp; Samadpour 2016.</title>
        <authorList>
            <person name="Dobritsa A.P."/>
            <person name="Kutumbaka K."/>
            <person name="Samadpour M."/>
        </authorList>
    </citation>
    <scope>NUCLEOTIDE SEQUENCE [LARGE SCALE GENOMIC DNA]</scope>
    <source>
        <strain evidence="1 4">DCY85</strain>
        <strain evidence="2 3">DCY85-1</strain>
    </source>
</reference>
<evidence type="ECO:0000313" key="4">
    <source>
        <dbReference type="Proteomes" id="UP000078116"/>
    </source>
</evidence>
<protein>
    <submittedName>
        <fullName evidence="1">Uncharacterized protein</fullName>
    </submittedName>
</protein>
<evidence type="ECO:0000313" key="2">
    <source>
        <dbReference type="EMBL" id="OAJ58565.1"/>
    </source>
</evidence>